<dbReference type="RefSeq" id="WP_380044950.1">
    <property type="nucleotide sequence ID" value="NZ_JBHLTC010000009.1"/>
</dbReference>
<dbReference type="CDD" id="cd02440">
    <property type="entry name" value="AdoMet_MTases"/>
    <property type="match status" value="1"/>
</dbReference>
<evidence type="ECO:0000313" key="3">
    <source>
        <dbReference type="EMBL" id="MFC0624128.1"/>
    </source>
</evidence>
<keyword evidence="3" id="KW-0808">Transferase</keyword>
<sequence length="262" mass="27902">MLNLSPAEWSTWMNRWDRQQTAYLPDRETALGLILDVVAVLVGEPTQLVDLASGPGSIALRAGARFPQARVTAVDADPFLLALGQAGAGRIAFQRADLLEPGWDVVLGSDRVDAVCSATSLHYFSAAEFAGLAEVLARRIRPDGVFVNLDTLRLGAEVPRLSELAASLRDHGWDGSPPSTPSAQGGSAASSADEDWASWWAAARAEPAFAQLLAERDRLAIAPTEASPVTLPEMIESLRAAGFAEVGVLRQTADKHLVVAIR</sequence>
<name>A0ABV6QHT9_9ACTN</name>
<keyword evidence="4" id="KW-1185">Reference proteome</keyword>
<dbReference type="InterPro" id="IPR029063">
    <property type="entry name" value="SAM-dependent_MTases_sf"/>
</dbReference>
<dbReference type="Proteomes" id="UP001589890">
    <property type="component" value="Unassembled WGS sequence"/>
</dbReference>
<protein>
    <submittedName>
        <fullName evidence="3">Class I SAM-dependent methyltransferase</fullName>
    </submittedName>
</protein>
<feature type="region of interest" description="Disordered" evidence="1">
    <location>
        <begin position="169"/>
        <end position="190"/>
    </location>
</feature>
<evidence type="ECO:0000259" key="2">
    <source>
        <dbReference type="Pfam" id="PF13649"/>
    </source>
</evidence>
<dbReference type="GO" id="GO:0032259">
    <property type="term" value="P:methylation"/>
    <property type="evidence" value="ECO:0007669"/>
    <property type="project" value="UniProtKB-KW"/>
</dbReference>
<proteinExistence type="predicted"/>
<dbReference type="InterPro" id="IPR041698">
    <property type="entry name" value="Methyltransf_25"/>
</dbReference>
<gene>
    <name evidence="3" type="ORF">ACFFGN_08640</name>
</gene>
<accession>A0ABV6QHT9</accession>
<dbReference type="Gene3D" id="3.40.50.150">
    <property type="entry name" value="Vaccinia Virus protein VP39"/>
    <property type="match status" value="1"/>
</dbReference>
<dbReference type="Pfam" id="PF13649">
    <property type="entry name" value="Methyltransf_25"/>
    <property type="match status" value="1"/>
</dbReference>
<feature type="domain" description="Methyltransferase" evidence="2">
    <location>
        <begin position="49"/>
        <end position="144"/>
    </location>
</feature>
<dbReference type="GO" id="GO:0008168">
    <property type="term" value="F:methyltransferase activity"/>
    <property type="evidence" value="ECO:0007669"/>
    <property type="project" value="UniProtKB-KW"/>
</dbReference>
<feature type="compositionally biased region" description="Low complexity" evidence="1">
    <location>
        <begin position="181"/>
        <end position="190"/>
    </location>
</feature>
<reference evidence="3 4" key="1">
    <citation type="submission" date="2024-09" db="EMBL/GenBank/DDBJ databases">
        <authorList>
            <person name="Sun Q."/>
            <person name="Mori K."/>
        </authorList>
    </citation>
    <scope>NUCLEOTIDE SEQUENCE [LARGE SCALE GENOMIC DNA]</scope>
    <source>
        <strain evidence="3 4">CGMCC 1.15906</strain>
    </source>
</reference>
<comment type="caution">
    <text evidence="3">The sequence shown here is derived from an EMBL/GenBank/DDBJ whole genome shotgun (WGS) entry which is preliminary data.</text>
</comment>
<evidence type="ECO:0000313" key="4">
    <source>
        <dbReference type="Proteomes" id="UP001589890"/>
    </source>
</evidence>
<keyword evidence="3" id="KW-0489">Methyltransferase</keyword>
<organism evidence="3 4">
    <name type="scientific">Kribbella deserti</name>
    <dbReference type="NCBI Taxonomy" id="1926257"/>
    <lineage>
        <taxon>Bacteria</taxon>
        <taxon>Bacillati</taxon>
        <taxon>Actinomycetota</taxon>
        <taxon>Actinomycetes</taxon>
        <taxon>Propionibacteriales</taxon>
        <taxon>Kribbellaceae</taxon>
        <taxon>Kribbella</taxon>
    </lineage>
</organism>
<evidence type="ECO:0000256" key="1">
    <source>
        <dbReference type="SAM" id="MobiDB-lite"/>
    </source>
</evidence>
<dbReference type="EMBL" id="JBHLTC010000009">
    <property type="protein sequence ID" value="MFC0624128.1"/>
    <property type="molecule type" value="Genomic_DNA"/>
</dbReference>
<dbReference type="SUPFAM" id="SSF53335">
    <property type="entry name" value="S-adenosyl-L-methionine-dependent methyltransferases"/>
    <property type="match status" value="1"/>
</dbReference>